<accession>A0A432Y5B4</accession>
<dbReference type="PANTHER" id="PTHR22550">
    <property type="entry name" value="SPORE GERMINATION PROTEIN"/>
    <property type="match status" value="1"/>
</dbReference>
<dbReference type="InterPro" id="IPR019734">
    <property type="entry name" value="TPR_rpt"/>
</dbReference>
<dbReference type="InterPro" id="IPR050768">
    <property type="entry name" value="UPF0353/GerABKA_families"/>
</dbReference>
<dbReference type="Pfam" id="PF00515">
    <property type="entry name" value="TPR_1"/>
    <property type="match status" value="1"/>
</dbReference>
<dbReference type="PANTHER" id="PTHR22550:SF14">
    <property type="entry name" value="VWFA DOMAIN-CONTAINING PROTEIN"/>
    <property type="match status" value="1"/>
</dbReference>
<organism evidence="5 6">
    <name type="scientific">Pseudidiomarina homiensis</name>
    <dbReference type="NCBI Taxonomy" id="364198"/>
    <lineage>
        <taxon>Bacteria</taxon>
        <taxon>Pseudomonadati</taxon>
        <taxon>Pseudomonadota</taxon>
        <taxon>Gammaproteobacteria</taxon>
        <taxon>Alteromonadales</taxon>
        <taxon>Idiomarinaceae</taxon>
        <taxon>Pseudidiomarina</taxon>
    </lineage>
</organism>
<feature type="compositionally biased region" description="Low complexity" evidence="2">
    <location>
        <begin position="468"/>
        <end position="492"/>
    </location>
</feature>
<dbReference type="SUPFAM" id="SSF53300">
    <property type="entry name" value="vWA-like"/>
    <property type="match status" value="1"/>
</dbReference>
<evidence type="ECO:0000313" key="6">
    <source>
        <dbReference type="Proteomes" id="UP000287649"/>
    </source>
</evidence>
<proteinExistence type="predicted"/>
<evidence type="ECO:0000259" key="4">
    <source>
        <dbReference type="SMART" id="SM00327"/>
    </source>
</evidence>
<dbReference type="InterPro" id="IPR002035">
    <property type="entry name" value="VWF_A"/>
</dbReference>
<name>A0A432Y5B4_9GAMM</name>
<reference evidence="6" key="1">
    <citation type="journal article" date="2018" name="Front. Microbiol.">
        <title>Genome-Based Analysis Reveals the Taxonomy and Diversity of the Family Idiomarinaceae.</title>
        <authorList>
            <person name="Liu Y."/>
            <person name="Lai Q."/>
            <person name="Shao Z."/>
        </authorList>
    </citation>
    <scope>NUCLEOTIDE SEQUENCE [LARGE SCALE GENOMIC DNA]</scope>
    <source>
        <strain evidence="6">PO-M2</strain>
    </source>
</reference>
<dbReference type="OrthoDB" id="9807628at2"/>
<feature type="repeat" description="TPR" evidence="1">
    <location>
        <begin position="418"/>
        <end position="451"/>
    </location>
</feature>
<feature type="compositionally biased region" description="Low complexity" evidence="2">
    <location>
        <begin position="504"/>
        <end position="524"/>
    </location>
</feature>
<sequence length="605" mass="67819">MNLELFHFVRPWWLLGFCVVLWVALVLWRRSKQQQGWYQVVAPHLSTLLVADKNRQRSSMVGWLLPLALSSLVLGLAGPTWQKKPQPVFQLDAGQVIVLDVSQSMLATDIAPNRLTQMRFKAMALANEQLDGETGLIAYAGDAYVISPLTTDSRSLSNLIRALRPELMPVQGSYPLAALELADRLLREAGYAEGDIYWFTDGIDTRDQQELTTFVRNHPHRIAILGLGTEQGAPIQLANGNLLRDAAGDVVVPKMLASRLERLAELSNGRFSAWRQDQQDLEFLSSMPPLNREGSESEDQRGDAWVDQGPWLIGLAVLLVLPLVRRNAFHFALVLLLGHLALFTPPSAHAQATSNDQGLAWHEQLWQTPYQQTDQALRAEDYERAKRIAEDPWQRGTANYAQGNYEQALQDFSQVDNAQGYYNQGNALMQLERFDEAANVYQEALERDPALTEAQENLALAKQLAAAQQEQEQQQQGQGEGQQQQEGQQQGEQRSDAQSEQQPAEQSGTEGEAQQQEQGAEPQAEAPPQPQEAGTESNSTEAEGEAADPQAMPSADQLSEEQRQQMENWLNRIEDDPAILLQRKMELEARRRGRERLPQGVDKQW</sequence>
<protein>
    <recommendedName>
        <fullName evidence="4">VWFA domain-containing protein</fullName>
    </recommendedName>
</protein>
<comment type="caution">
    <text evidence="5">The sequence shown here is derived from an EMBL/GenBank/DDBJ whole genome shotgun (WGS) entry which is preliminary data.</text>
</comment>
<feature type="transmembrane region" description="Helical" evidence="3">
    <location>
        <begin position="61"/>
        <end position="81"/>
    </location>
</feature>
<dbReference type="Proteomes" id="UP000287649">
    <property type="component" value="Unassembled WGS sequence"/>
</dbReference>
<dbReference type="EMBL" id="PIPX01000001">
    <property type="protein sequence ID" value="RUO56081.1"/>
    <property type="molecule type" value="Genomic_DNA"/>
</dbReference>
<dbReference type="SMART" id="SM00327">
    <property type="entry name" value="VWA"/>
    <property type="match status" value="1"/>
</dbReference>
<feature type="domain" description="VWFA" evidence="4">
    <location>
        <begin position="92"/>
        <end position="264"/>
    </location>
</feature>
<dbReference type="SUPFAM" id="SSF48452">
    <property type="entry name" value="TPR-like"/>
    <property type="match status" value="1"/>
</dbReference>
<dbReference type="Gene3D" id="1.25.40.10">
    <property type="entry name" value="Tetratricopeptide repeat domain"/>
    <property type="match status" value="1"/>
</dbReference>
<keyword evidence="3" id="KW-1133">Transmembrane helix</keyword>
<keyword evidence="1" id="KW-0802">TPR repeat</keyword>
<dbReference type="InterPro" id="IPR036465">
    <property type="entry name" value="vWFA_dom_sf"/>
</dbReference>
<evidence type="ECO:0000313" key="5">
    <source>
        <dbReference type="EMBL" id="RUO56081.1"/>
    </source>
</evidence>
<feature type="region of interest" description="Disordered" evidence="2">
    <location>
        <begin position="463"/>
        <end position="577"/>
    </location>
</feature>
<dbReference type="AlphaFoldDB" id="A0A432Y5B4"/>
<dbReference type="Pfam" id="PF13519">
    <property type="entry name" value="VWA_2"/>
    <property type="match status" value="1"/>
</dbReference>
<keyword evidence="3" id="KW-0472">Membrane</keyword>
<dbReference type="PROSITE" id="PS50293">
    <property type="entry name" value="TPR_REGION"/>
    <property type="match status" value="1"/>
</dbReference>
<dbReference type="InterPro" id="IPR011990">
    <property type="entry name" value="TPR-like_helical_dom_sf"/>
</dbReference>
<dbReference type="Gene3D" id="3.40.50.410">
    <property type="entry name" value="von Willebrand factor, type A domain"/>
    <property type="match status" value="1"/>
</dbReference>
<keyword evidence="6" id="KW-1185">Reference proteome</keyword>
<evidence type="ECO:0000256" key="1">
    <source>
        <dbReference type="PROSITE-ProRule" id="PRU00339"/>
    </source>
</evidence>
<dbReference type="RefSeq" id="WP_126771027.1">
    <property type="nucleotide sequence ID" value="NZ_PIPX01000001.1"/>
</dbReference>
<keyword evidence="3" id="KW-0812">Transmembrane</keyword>
<evidence type="ECO:0000256" key="3">
    <source>
        <dbReference type="SAM" id="Phobius"/>
    </source>
</evidence>
<evidence type="ECO:0000256" key="2">
    <source>
        <dbReference type="SAM" id="MobiDB-lite"/>
    </source>
</evidence>
<dbReference type="PROSITE" id="PS50005">
    <property type="entry name" value="TPR"/>
    <property type="match status" value="1"/>
</dbReference>
<dbReference type="SMART" id="SM00028">
    <property type="entry name" value="TPR"/>
    <property type="match status" value="1"/>
</dbReference>
<feature type="transmembrane region" description="Helical" evidence="3">
    <location>
        <begin position="12"/>
        <end position="28"/>
    </location>
</feature>
<gene>
    <name evidence="5" type="ORF">CWI70_04765</name>
</gene>